<evidence type="ECO:0000256" key="1">
    <source>
        <dbReference type="ARBA" id="ARBA00023118"/>
    </source>
</evidence>
<protein>
    <recommendedName>
        <fullName evidence="5">Type I-E CRISPR-associated protein Cas5/CasD</fullName>
    </recommendedName>
</protein>
<feature type="compositionally biased region" description="Basic and acidic residues" evidence="2">
    <location>
        <begin position="255"/>
        <end position="267"/>
    </location>
</feature>
<proteinExistence type="predicted"/>
<dbReference type="Proteomes" id="UP000658127">
    <property type="component" value="Unassembled WGS sequence"/>
</dbReference>
<dbReference type="Gene3D" id="3.30.70.2660">
    <property type="match status" value="1"/>
</dbReference>
<organism evidence="3 4">
    <name type="scientific">Nocardia rhizosphaerihabitans</name>
    <dbReference type="NCBI Taxonomy" id="1691570"/>
    <lineage>
        <taxon>Bacteria</taxon>
        <taxon>Bacillati</taxon>
        <taxon>Actinomycetota</taxon>
        <taxon>Actinomycetes</taxon>
        <taxon>Mycobacteriales</taxon>
        <taxon>Nocardiaceae</taxon>
        <taxon>Nocardia</taxon>
    </lineage>
</organism>
<gene>
    <name evidence="3" type="ORF">GCM10011610_01070</name>
</gene>
<feature type="region of interest" description="Disordered" evidence="2">
    <location>
        <begin position="247"/>
        <end position="267"/>
    </location>
</feature>
<dbReference type="InterPro" id="IPR021124">
    <property type="entry name" value="CRISPR-assoc_prot_Cas5"/>
</dbReference>
<dbReference type="CDD" id="cd09645">
    <property type="entry name" value="Cas5_I-E"/>
    <property type="match status" value="1"/>
</dbReference>
<evidence type="ECO:0000313" key="4">
    <source>
        <dbReference type="Proteomes" id="UP000658127"/>
    </source>
</evidence>
<keyword evidence="1" id="KW-0051">Antiviral defense</keyword>
<dbReference type="RefSeq" id="WP_189022616.1">
    <property type="nucleotide sequence ID" value="NZ_BMNE01000001.1"/>
</dbReference>
<dbReference type="EMBL" id="BMNE01000001">
    <property type="protein sequence ID" value="GGN66268.1"/>
    <property type="molecule type" value="Genomic_DNA"/>
</dbReference>
<name>A0ABQ2K4M8_9NOCA</name>
<keyword evidence="4" id="KW-1185">Reference proteome</keyword>
<dbReference type="NCBIfam" id="TIGR02593">
    <property type="entry name" value="CRISPR_cas5"/>
    <property type="match status" value="1"/>
</dbReference>
<feature type="region of interest" description="Disordered" evidence="2">
    <location>
        <begin position="74"/>
        <end position="96"/>
    </location>
</feature>
<dbReference type="InterPro" id="IPR010147">
    <property type="entry name" value="CRISPR-assoc_prot_CasD"/>
</dbReference>
<sequence length="291" mass="31735">MSGLVLRLSGPMQSWGTRSHWNIRETLPHPSRSGLIGLLGAALGHDRCKPLHRFSTLEFTIRVDRRGQSIADFHTVGGGRPREQTPPTAGGGRRAEGKSTIISERYYLSDAAFTVAVSSVDEELVTDLEAALHAPTFGVHLGRRSCPPAGPLLIIRDSDPATALFDRVPLARERPRDAPSVSVEFITEHPPEDAAPVRRYTHPAQPLSFAGPRAYEPHTTWHTTHELPAALCVGLGTSYLDALIDFRESPPAPRDTQRREHDQRDRGIVAIEATKAVTTKPHDPFAALGGA</sequence>
<dbReference type="Pfam" id="PF09704">
    <property type="entry name" value="Cas_Cas5d"/>
    <property type="match status" value="1"/>
</dbReference>
<evidence type="ECO:0000256" key="2">
    <source>
        <dbReference type="SAM" id="MobiDB-lite"/>
    </source>
</evidence>
<comment type="caution">
    <text evidence="3">The sequence shown here is derived from an EMBL/GenBank/DDBJ whole genome shotgun (WGS) entry which is preliminary data.</text>
</comment>
<evidence type="ECO:0008006" key="5">
    <source>
        <dbReference type="Google" id="ProtNLM"/>
    </source>
</evidence>
<dbReference type="NCBIfam" id="TIGR01868">
    <property type="entry name" value="casD_Cas5e"/>
    <property type="match status" value="1"/>
</dbReference>
<accession>A0ABQ2K4M8</accession>
<evidence type="ECO:0000313" key="3">
    <source>
        <dbReference type="EMBL" id="GGN66268.1"/>
    </source>
</evidence>
<dbReference type="InterPro" id="IPR013422">
    <property type="entry name" value="CRISPR-assoc_prot_Cas5_N"/>
</dbReference>
<reference evidence="4" key="1">
    <citation type="journal article" date="2019" name="Int. J. Syst. Evol. Microbiol.">
        <title>The Global Catalogue of Microorganisms (GCM) 10K type strain sequencing project: providing services to taxonomists for standard genome sequencing and annotation.</title>
        <authorList>
            <consortium name="The Broad Institute Genomics Platform"/>
            <consortium name="The Broad Institute Genome Sequencing Center for Infectious Disease"/>
            <person name="Wu L."/>
            <person name="Ma J."/>
        </authorList>
    </citation>
    <scope>NUCLEOTIDE SEQUENCE [LARGE SCALE GENOMIC DNA]</scope>
    <source>
        <strain evidence="4">CGMCC 4.7329</strain>
    </source>
</reference>